<evidence type="ECO:0000313" key="1">
    <source>
        <dbReference type="EMBL" id="KAK1865682.1"/>
    </source>
</evidence>
<evidence type="ECO:0000313" key="2">
    <source>
        <dbReference type="Proteomes" id="UP000798662"/>
    </source>
</evidence>
<sequence length="249" mass="24550">MHRNAELEPTATTWVESQVAAAVAPAPVYIVSRLDRPTSGAVALAVGSPAAAAALQAALAAPSAVKDGSATKGGEPRPASTSFTTLVSLPEAGVSVVSARLGSGRRHQVRRHLANGRLPIAGDTTHGKGAANRALRDAYALPRMFLHARALAFDHPAVVGGRVVAAVPLPADLVDCLERLPGWVPAMLDAINGGVPWEGGEGGGPAGAAPDVGGDAGVGDAGGGVHDGGAAVPGATVVPLPTSVGDSVP</sequence>
<dbReference type="EMBL" id="CM020619">
    <property type="protein sequence ID" value="KAK1865682.1"/>
    <property type="molecule type" value="Genomic_DNA"/>
</dbReference>
<protein>
    <submittedName>
        <fullName evidence="1">Uncharacterized protein</fullName>
    </submittedName>
</protein>
<dbReference type="Proteomes" id="UP000798662">
    <property type="component" value="Chromosome 2"/>
</dbReference>
<reference evidence="1" key="1">
    <citation type="submission" date="2019-11" db="EMBL/GenBank/DDBJ databases">
        <title>Nori genome reveals adaptations in red seaweeds to the harsh intertidal environment.</title>
        <authorList>
            <person name="Wang D."/>
            <person name="Mao Y."/>
        </authorList>
    </citation>
    <scope>NUCLEOTIDE SEQUENCE</scope>
    <source>
        <tissue evidence="1">Gametophyte</tissue>
    </source>
</reference>
<comment type="caution">
    <text evidence="1">The sequence shown here is derived from an EMBL/GenBank/DDBJ whole genome shotgun (WGS) entry which is preliminary data.</text>
</comment>
<keyword evidence="2" id="KW-1185">Reference proteome</keyword>
<organism evidence="1 2">
    <name type="scientific">Pyropia yezoensis</name>
    <name type="common">Susabi-nori</name>
    <name type="synonym">Porphyra yezoensis</name>
    <dbReference type="NCBI Taxonomy" id="2788"/>
    <lineage>
        <taxon>Eukaryota</taxon>
        <taxon>Rhodophyta</taxon>
        <taxon>Bangiophyceae</taxon>
        <taxon>Bangiales</taxon>
        <taxon>Bangiaceae</taxon>
        <taxon>Pyropia</taxon>
    </lineage>
</organism>
<proteinExistence type="predicted"/>
<name>A0ACC3C6A9_PYRYE</name>
<gene>
    <name evidence="1" type="ORF">I4F81_008209</name>
</gene>
<accession>A0ACC3C6A9</accession>